<feature type="transmembrane region" description="Helical" evidence="1">
    <location>
        <begin position="104"/>
        <end position="125"/>
    </location>
</feature>
<keyword evidence="1" id="KW-0812">Transmembrane</keyword>
<evidence type="ECO:0000256" key="1">
    <source>
        <dbReference type="SAM" id="Phobius"/>
    </source>
</evidence>
<keyword evidence="1" id="KW-1133">Transmembrane helix</keyword>
<keyword evidence="1" id="KW-0472">Membrane</keyword>
<feature type="transmembrane region" description="Helical" evidence="1">
    <location>
        <begin position="72"/>
        <end position="92"/>
    </location>
</feature>
<feature type="transmembrane region" description="Helical" evidence="1">
    <location>
        <begin position="31"/>
        <end position="60"/>
    </location>
</feature>
<dbReference type="EMBL" id="JABBGH010000006">
    <property type="protein sequence ID" value="NML68116.1"/>
    <property type="molecule type" value="Genomic_DNA"/>
</dbReference>
<protein>
    <submittedName>
        <fullName evidence="2">Uncharacterized protein</fullName>
    </submittedName>
</protein>
<reference evidence="2 3" key="1">
    <citation type="submission" date="2020-04" db="EMBL/GenBank/DDBJ databases">
        <title>Hymenobacter polaris sp. nov., isolated from Arctic soil.</title>
        <authorList>
            <person name="Dahal R.H."/>
        </authorList>
    </citation>
    <scope>NUCLEOTIDE SEQUENCE [LARGE SCALE GENOMIC DNA]</scope>
    <source>
        <strain evidence="2 3">RP-2-7</strain>
    </source>
</reference>
<gene>
    <name evidence="2" type="ORF">HHL22_23195</name>
</gene>
<sequence length="181" mass="20115">MSDYQRGLDEGRNEQHSYQASRQLGQGLGQLIGWVLVAGSRVVVEVLLAAPFLMLGFVVMAPLDFLGPVLGAVRLLGIGVVAYLFYAGLYWLKGLVVAQHRRAGWLWLLPFSVCVAVTCLLPGWLVRLFITSSFPTASPLWGWGLGAAFALFAYGRYRFTEDIAPSLALWSYRRGYNWALR</sequence>
<proteinExistence type="predicted"/>
<name>A0A7Y0FQ08_9BACT</name>
<evidence type="ECO:0000313" key="3">
    <source>
        <dbReference type="Proteomes" id="UP000559626"/>
    </source>
</evidence>
<comment type="caution">
    <text evidence="2">The sequence shown here is derived from an EMBL/GenBank/DDBJ whole genome shotgun (WGS) entry which is preliminary data.</text>
</comment>
<dbReference type="Proteomes" id="UP000559626">
    <property type="component" value="Unassembled WGS sequence"/>
</dbReference>
<dbReference type="RefSeq" id="WP_169533824.1">
    <property type="nucleotide sequence ID" value="NZ_JABBGH010000006.1"/>
</dbReference>
<evidence type="ECO:0000313" key="2">
    <source>
        <dbReference type="EMBL" id="NML68116.1"/>
    </source>
</evidence>
<accession>A0A7Y0FQ08</accession>
<feature type="transmembrane region" description="Helical" evidence="1">
    <location>
        <begin position="140"/>
        <end position="157"/>
    </location>
</feature>
<organism evidence="2 3">
    <name type="scientific">Hymenobacter polaris</name>
    <dbReference type="NCBI Taxonomy" id="2682546"/>
    <lineage>
        <taxon>Bacteria</taxon>
        <taxon>Pseudomonadati</taxon>
        <taxon>Bacteroidota</taxon>
        <taxon>Cytophagia</taxon>
        <taxon>Cytophagales</taxon>
        <taxon>Hymenobacteraceae</taxon>
        <taxon>Hymenobacter</taxon>
    </lineage>
</organism>
<keyword evidence="3" id="KW-1185">Reference proteome</keyword>
<dbReference type="AlphaFoldDB" id="A0A7Y0FQ08"/>